<dbReference type="InterPro" id="IPR023408">
    <property type="entry name" value="MscS_beta-dom_sf"/>
</dbReference>
<evidence type="ECO:0000256" key="4">
    <source>
        <dbReference type="ARBA" id="ARBA00023136"/>
    </source>
</evidence>
<feature type="domain" description="Mechanosensitive ion channel MscS" evidence="7">
    <location>
        <begin position="85"/>
        <end position="157"/>
    </location>
</feature>
<comment type="caution">
    <text evidence="8">The sequence shown here is derived from an EMBL/GenBank/DDBJ whole genome shotgun (WGS) entry which is preliminary data.</text>
</comment>
<dbReference type="Pfam" id="PF00924">
    <property type="entry name" value="MS_channel_2nd"/>
    <property type="match status" value="1"/>
</dbReference>
<proteinExistence type="predicted"/>
<dbReference type="EMBL" id="MSCH01000003">
    <property type="protein sequence ID" value="PQJ53337.1"/>
    <property type="molecule type" value="Genomic_DNA"/>
</dbReference>
<evidence type="ECO:0000256" key="1">
    <source>
        <dbReference type="ARBA" id="ARBA00004370"/>
    </source>
</evidence>
<organism evidence="8 9">
    <name type="scientific">Psychrosphaera saromensis</name>
    <dbReference type="NCBI Taxonomy" id="716813"/>
    <lineage>
        <taxon>Bacteria</taxon>
        <taxon>Pseudomonadati</taxon>
        <taxon>Pseudomonadota</taxon>
        <taxon>Gammaproteobacteria</taxon>
        <taxon>Alteromonadales</taxon>
        <taxon>Pseudoalteromonadaceae</taxon>
        <taxon>Psychrosphaera</taxon>
    </lineage>
</organism>
<dbReference type="AlphaFoldDB" id="A0A2S7UTR4"/>
<accession>A0A2S7UTR4</accession>
<evidence type="ECO:0000256" key="6">
    <source>
        <dbReference type="SAM" id="Phobius"/>
    </source>
</evidence>
<keyword evidence="2 6" id="KW-0812">Transmembrane</keyword>
<dbReference type="GO" id="GO:0008381">
    <property type="term" value="F:mechanosensitive monoatomic ion channel activity"/>
    <property type="evidence" value="ECO:0007669"/>
    <property type="project" value="UniProtKB-ARBA"/>
</dbReference>
<evidence type="ECO:0000256" key="3">
    <source>
        <dbReference type="ARBA" id="ARBA00022989"/>
    </source>
</evidence>
<reference evidence="8 9" key="1">
    <citation type="submission" date="2016-12" db="EMBL/GenBank/DDBJ databases">
        <title>Diversity of luminous bacteria.</title>
        <authorList>
            <person name="Yoshizawa S."/>
            <person name="Kogure K."/>
        </authorList>
    </citation>
    <scope>NUCLEOTIDE SEQUENCE [LARGE SCALE GENOMIC DNA]</scope>
    <source>
        <strain evidence="8 9">SA4-48</strain>
    </source>
</reference>
<dbReference type="SUPFAM" id="SSF50182">
    <property type="entry name" value="Sm-like ribonucleoproteins"/>
    <property type="match status" value="1"/>
</dbReference>
<evidence type="ECO:0000256" key="2">
    <source>
        <dbReference type="ARBA" id="ARBA00022692"/>
    </source>
</evidence>
<gene>
    <name evidence="8" type="ORF">BTO11_06410</name>
</gene>
<feature type="region of interest" description="Disordered" evidence="5">
    <location>
        <begin position="271"/>
        <end position="327"/>
    </location>
</feature>
<dbReference type="OrthoDB" id="9775421at2"/>
<dbReference type="Proteomes" id="UP000239007">
    <property type="component" value="Unassembled WGS sequence"/>
</dbReference>
<feature type="compositionally biased region" description="Low complexity" evidence="5">
    <location>
        <begin position="315"/>
        <end position="327"/>
    </location>
</feature>
<feature type="compositionally biased region" description="Basic residues" evidence="5">
    <location>
        <begin position="296"/>
        <end position="314"/>
    </location>
</feature>
<keyword evidence="3 6" id="KW-1133">Transmembrane helix</keyword>
<dbReference type="Gene3D" id="2.30.30.60">
    <property type="match status" value="1"/>
</dbReference>
<feature type="compositionally biased region" description="Polar residues" evidence="5">
    <location>
        <begin position="274"/>
        <end position="293"/>
    </location>
</feature>
<dbReference type="InterPro" id="IPR010920">
    <property type="entry name" value="LSM_dom_sf"/>
</dbReference>
<evidence type="ECO:0000313" key="8">
    <source>
        <dbReference type="EMBL" id="PQJ53337.1"/>
    </source>
</evidence>
<dbReference type="PANTHER" id="PTHR30566:SF27">
    <property type="entry name" value="MECHANOSENSITIVE ION CHANNEL PROTEIN"/>
    <property type="match status" value="1"/>
</dbReference>
<name>A0A2S7UTR4_9GAMM</name>
<feature type="transmembrane region" description="Helical" evidence="6">
    <location>
        <begin position="67"/>
        <end position="95"/>
    </location>
</feature>
<feature type="transmembrane region" description="Helical" evidence="6">
    <location>
        <begin position="6"/>
        <end position="23"/>
    </location>
</feature>
<comment type="subcellular location">
    <subcellularLocation>
        <location evidence="1">Membrane</location>
    </subcellularLocation>
</comment>
<evidence type="ECO:0000259" key="7">
    <source>
        <dbReference type="Pfam" id="PF00924"/>
    </source>
</evidence>
<feature type="transmembrane region" description="Helical" evidence="6">
    <location>
        <begin position="44"/>
        <end position="61"/>
    </location>
</feature>
<evidence type="ECO:0000256" key="5">
    <source>
        <dbReference type="SAM" id="MobiDB-lite"/>
    </source>
</evidence>
<dbReference type="GO" id="GO:0016020">
    <property type="term" value="C:membrane"/>
    <property type="evidence" value="ECO:0007669"/>
    <property type="project" value="UniProtKB-SubCell"/>
</dbReference>
<dbReference type="PANTHER" id="PTHR30566">
    <property type="entry name" value="YNAI-RELATED MECHANOSENSITIVE ION CHANNEL"/>
    <property type="match status" value="1"/>
</dbReference>
<dbReference type="InterPro" id="IPR006685">
    <property type="entry name" value="MscS_channel_2nd"/>
</dbReference>
<evidence type="ECO:0000313" key="9">
    <source>
        <dbReference type="Proteomes" id="UP000239007"/>
    </source>
</evidence>
<keyword evidence="4 6" id="KW-0472">Membrane</keyword>
<sequence length="327" mass="37220">MQSHLAITIMLILTSWFLKYFIFQLIKKRAIEKGDDKRYLINHLKNLINVLVVILLFAIWHEEIQGFAFSIAAFVVAIILVTREIIQCFIGFVYISSSRPFRIGDWIQVGHHAGEVTATDMAKTTLLEVDLVTYSYTGKSVFIPNLQLINLPITNLNYMKRYVNHSFFYIRESLTINPYALKNALMKQAQKYCAEFKDVAERYNSMIENRLDIKITGPEPTVSFESTELGKTKVVFSIFCPTEQATLIEQQMLEECIRLFLLEEKKQLDKKQLASTSSESKSLENKTAASTATAKPRAKPSAKPNTKAKTKAVVKTKAAVKSEQNKT</sequence>
<keyword evidence="9" id="KW-1185">Reference proteome</keyword>
<protein>
    <recommendedName>
        <fullName evidence="7">Mechanosensitive ion channel MscS domain-containing protein</fullName>
    </recommendedName>
</protein>